<gene>
    <name evidence="2" type="ORF">ACFSOY_10270</name>
</gene>
<feature type="chain" id="PRO_5045654995" description="VCBS repeat-containing protein" evidence="1">
    <location>
        <begin position="22"/>
        <end position="420"/>
    </location>
</feature>
<feature type="signal peptide" evidence="1">
    <location>
        <begin position="1"/>
        <end position="21"/>
    </location>
</feature>
<evidence type="ECO:0008006" key="4">
    <source>
        <dbReference type="Google" id="ProtNLM"/>
    </source>
</evidence>
<protein>
    <recommendedName>
        <fullName evidence="4">VCBS repeat-containing protein</fullName>
    </recommendedName>
</protein>
<dbReference type="SUPFAM" id="SSF69318">
    <property type="entry name" value="Integrin alpha N-terminal domain"/>
    <property type="match status" value="1"/>
</dbReference>
<sequence length="420" mass="45856">MKKYWLAACLGFFLTGCSFWGAPGEMLRAPLAEAGDPQAAKAVEAFLPEGAVLTVPSKPAGQAAIQMADLDGDGQEELFALFKNERQAPEAGVLVLGKQGGKWVQRGSVQEVAGGIDYLEAVELDGKPGKELIVGFRGGALLQKKVGVFALGAEGMKELGKQSYTEIAVGDLNGDGQAEIVLLHHDRDKLLAKTELWQAKEGSLRLSSTQNFYDGINGFTEVQIGKVAADRVGVVVQVGIGAHSAFTSLLVWDGSKLIDVFAREGEGGTPDITFSPYSTQNDDFDHDGILEIGKLVMPKGSEGESMAGTPWLQEWGRWDGGHGLIPVYRNYYDYDAEFRFDPPKEWGMDYSVRKEYLATSRSITFERAGIEVKIWVRPIGEAARANELFLGENEQWRMTAELNGGMPEAEIRACYHQLNR</sequence>
<comment type="caution">
    <text evidence="2">The sequence shown here is derived from an EMBL/GenBank/DDBJ whole genome shotgun (WGS) entry which is preliminary data.</text>
</comment>
<evidence type="ECO:0000313" key="2">
    <source>
        <dbReference type="EMBL" id="MFD2170385.1"/>
    </source>
</evidence>
<accession>A0ABW4ZXT2</accession>
<dbReference type="RefSeq" id="WP_386046290.1">
    <property type="nucleotide sequence ID" value="NZ_JBHUIO010000005.1"/>
</dbReference>
<name>A0ABW4ZXT2_9BACL</name>
<dbReference type="EMBL" id="JBHUIO010000005">
    <property type="protein sequence ID" value="MFD2170385.1"/>
    <property type="molecule type" value="Genomic_DNA"/>
</dbReference>
<organism evidence="2 3">
    <name type="scientific">Tumebacillus lipolyticus</name>
    <dbReference type="NCBI Taxonomy" id="1280370"/>
    <lineage>
        <taxon>Bacteria</taxon>
        <taxon>Bacillati</taxon>
        <taxon>Bacillota</taxon>
        <taxon>Bacilli</taxon>
        <taxon>Bacillales</taxon>
        <taxon>Alicyclobacillaceae</taxon>
        <taxon>Tumebacillus</taxon>
    </lineage>
</organism>
<reference evidence="3" key="1">
    <citation type="journal article" date="2019" name="Int. J. Syst. Evol. Microbiol.">
        <title>The Global Catalogue of Microorganisms (GCM) 10K type strain sequencing project: providing services to taxonomists for standard genome sequencing and annotation.</title>
        <authorList>
            <consortium name="The Broad Institute Genomics Platform"/>
            <consortium name="The Broad Institute Genome Sequencing Center for Infectious Disease"/>
            <person name="Wu L."/>
            <person name="Ma J."/>
        </authorList>
    </citation>
    <scope>NUCLEOTIDE SEQUENCE [LARGE SCALE GENOMIC DNA]</scope>
    <source>
        <strain evidence="3">CGMCC 1.13574</strain>
    </source>
</reference>
<dbReference type="PROSITE" id="PS51257">
    <property type="entry name" value="PROKAR_LIPOPROTEIN"/>
    <property type="match status" value="1"/>
</dbReference>
<evidence type="ECO:0000313" key="3">
    <source>
        <dbReference type="Proteomes" id="UP001597343"/>
    </source>
</evidence>
<keyword evidence="1" id="KW-0732">Signal</keyword>
<evidence type="ECO:0000256" key="1">
    <source>
        <dbReference type="SAM" id="SignalP"/>
    </source>
</evidence>
<dbReference type="Proteomes" id="UP001597343">
    <property type="component" value="Unassembled WGS sequence"/>
</dbReference>
<proteinExistence type="predicted"/>
<dbReference type="InterPro" id="IPR028994">
    <property type="entry name" value="Integrin_alpha_N"/>
</dbReference>
<keyword evidence="3" id="KW-1185">Reference proteome</keyword>